<comment type="caution">
    <text evidence="3">The sequence shown here is derived from an EMBL/GenBank/DDBJ whole genome shotgun (WGS) entry which is preliminary data.</text>
</comment>
<dbReference type="Proteomes" id="UP000295543">
    <property type="component" value="Unassembled WGS sequence"/>
</dbReference>
<dbReference type="InterPro" id="IPR011234">
    <property type="entry name" value="Fumarylacetoacetase-like_C"/>
</dbReference>
<dbReference type="EMBL" id="SMTG01000004">
    <property type="protein sequence ID" value="TDK30823.1"/>
    <property type="molecule type" value="Genomic_DNA"/>
</dbReference>
<evidence type="ECO:0000313" key="4">
    <source>
        <dbReference type="Proteomes" id="UP000295543"/>
    </source>
</evidence>
<dbReference type="InterPro" id="IPR050772">
    <property type="entry name" value="Hydratase-Decarb/MhpD_sf"/>
</dbReference>
<dbReference type="InterPro" id="IPR017630">
    <property type="entry name" value="4-oxalocrotonate_decarboxylase"/>
</dbReference>
<dbReference type="RefSeq" id="WP_133393885.1">
    <property type="nucleotide sequence ID" value="NZ_SMTG01000004.1"/>
</dbReference>
<evidence type="ECO:0000259" key="2">
    <source>
        <dbReference type="Pfam" id="PF01557"/>
    </source>
</evidence>
<proteinExistence type="predicted"/>
<protein>
    <submittedName>
        <fullName evidence="3">2-oxo-3-hexenedioate decarboxylase</fullName>
        <ecNumber evidence="3">4.1.1.77</ecNumber>
    </submittedName>
</protein>
<dbReference type="GO" id="GO:0005737">
    <property type="term" value="C:cytoplasm"/>
    <property type="evidence" value="ECO:0007669"/>
    <property type="project" value="TreeGrafter"/>
</dbReference>
<keyword evidence="1 3" id="KW-0456">Lyase</keyword>
<dbReference type="SUPFAM" id="SSF56529">
    <property type="entry name" value="FAH"/>
    <property type="match status" value="1"/>
</dbReference>
<dbReference type="PANTHER" id="PTHR30143:SF0">
    <property type="entry name" value="2-KETO-4-PENTENOATE HYDRATASE"/>
    <property type="match status" value="1"/>
</dbReference>
<evidence type="ECO:0000256" key="1">
    <source>
        <dbReference type="ARBA" id="ARBA00023239"/>
    </source>
</evidence>
<dbReference type="GO" id="GO:0047437">
    <property type="term" value="F:4-oxalocrotonate decarboxylase activity"/>
    <property type="evidence" value="ECO:0007669"/>
    <property type="project" value="UniProtKB-EC"/>
</dbReference>
<dbReference type="InterPro" id="IPR036663">
    <property type="entry name" value="Fumarylacetoacetase_C_sf"/>
</dbReference>
<dbReference type="GO" id="GO:0008684">
    <property type="term" value="F:2-oxopent-4-enoate hydratase activity"/>
    <property type="evidence" value="ECO:0007669"/>
    <property type="project" value="TreeGrafter"/>
</dbReference>
<dbReference type="AlphaFoldDB" id="A0A4R5U8W7"/>
<dbReference type="EC" id="4.1.1.77" evidence="3"/>
<gene>
    <name evidence="3" type="primary">dmpH</name>
    <name evidence="3" type="ORF">E2F49_10800</name>
</gene>
<sequence length="262" mass="27414">MSLSNDTIESIAALLHDAERDVRDVVKVTDAQPDLTTERAYDVQDALRARKLARGVRLVGMKMGLTSYAKMAQMGVDTPIYGFLGSDNAVDDGAAVETSALIHPKVEAEIAFVMRDALQGPDCSVEQVLAATECLLPAIEVIDSRYENFRFDLPSVIADNTSAARYVIGSKAASADGRDLESIGVVLEKNGQVVEVGAGAAVLGNPARAVAMLVDMLHARGQSLAAGSVVLSGAITAAVAVEAGDDVQVRIDGLGSTGLRFV</sequence>
<reference evidence="3 4" key="1">
    <citation type="submission" date="2019-03" db="EMBL/GenBank/DDBJ databases">
        <title>Luteimonas zhaokaii sp.nov., isolated from the rectal contents of Plateau pika in Yushu, Qinghai Province, China.</title>
        <authorList>
            <person name="Zhang G."/>
        </authorList>
    </citation>
    <scope>NUCLEOTIDE SEQUENCE [LARGE SCALE GENOMIC DNA]</scope>
    <source>
        <strain evidence="3 4">THG-MD21</strain>
    </source>
</reference>
<dbReference type="Gene3D" id="3.90.850.10">
    <property type="entry name" value="Fumarylacetoacetase-like, C-terminal domain"/>
    <property type="match status" value="1"/>
</dbReference>
<dbReference type="PANTHER" id="PTHR30143">
    <property type="entry name" value="ACID HYDRATASE"/>
    <property type="match status" value="1"/>
</dbReference>
<dbReference type="NCBIfam" id="TIGR03218">
    <property type="entry name" value="catechol_dmpH"/>
    <property type="match status" value="1"/>
</dbReference>
<evidence type="ECO:0000313" key="3">
    <source>
        <dbReference type="EMBL" id="TDK30823.1"/>
    </source>
</evidence>
<organism evidence="3 4">
    <name type="scientific">Luteimonas terrae</name>
    <dbReference type="NCBI Taxonomy" id="1530191"/>
    <lineage>
        <taxon>Bacteria</taxon>
        <taxon>Pseudomonadati</taxon>
        <taxon>Pseudomonadota</taxon>
        <taxon>Gammaproteobacteria</taxon>
        <taxon>Lysobacterales</taxon>
        <taxon>Lysobacteraceae</taxon>
        <taxon>Luteimonas</taxon>
    </lineage>
</organism>
<accession>A0A4R5U8W7</accession>
<dbReference type="OrthoDB" id="9792137at2"/>
<feature type="domain" description="Fumarylacetoacetase-like C-terminal" evidence="2">
    <location>
        <begin position="78"/>
        <end position="257"/>
    </location>
</feature>
<dbReference type="Pfam" id="PF01557">
    <property type="entry name" value="FAA_hydrolase"/>
    <property type="match status" value="1"/>
</dbReference>
<name>A0A4R5U8W7_9GAMM</name>
<keyword evidence="4" id="KW-1185">Reference proteome</keyword>